<evidence type="ECO:0000259" key="2">
    <source>
        <dbReference type="PROSITE" id="PS51677"/>
    </source>
</evidence>
<keyword evidence="4" id="KW-1185">Reference proteome</keyword>
<sequence length="306" mass="32750">MHGKSAAIMNRAPAPGLTRAGTSCNPVAVFGRLVGVRPTISGLLAAVVLLLGTLGGDGVPVHRPAQPPPAVSAVPVAAAPSPSPTPSASPSASPTFHDGDGRFGAFITTGSPAVALTFDDGPDPINTPKLLEMLRERHIHATFCMVGFRVRDRPDLVRAIYADGHTLCNHSWQHLLNLAQRDDAYIDWDLKHTNDMIRAVVGQDVPIRYFRAPGGNFTPALVAKARALGMDSISWDVDPRDWEHTHDSDASAHISRVVSHVKGHTRPGSIVLSHDNGQPNTITAYRTLLPWLQERFTLEGLPASGL</sequence>
<dbReference type="PROSITE" id="PS51677">
    <property type="entry name" value="NODB"/>
    <property type="match status" value="1"/>
</dbReference>
<evidence type="ECO:0000256" key="1">
    <source>
        <dbReference type="SAM" id="MobiDB-lite"/>
    </source>
</evidence>
<feature type="compositionally biased region" description="Low complexity" evidence="1">
    <location>
        <begin position="71"/>
        <end position="80"/>
    </location>
</feature>
<evidence type="ECO:0000313" key="4">
    <source>
        <dbReference type="Proteomes" id="UP001501470"/>
    </source>
</evidence>
<dbReference type="InterPro" id="IPR002509">
    <property type="entry name" value="NODB_dom"/>
</dbReference>
<feature type="domain" description="NodB homology" evidence="2">
    <location>
        <begin position="112"/>
        <end position="306"/>
    </location>
</feature>
<feature type="region of interest" description="Disordered" evidence="1">
    <location>
        <begin position="62"/>
        <end position="95"/>
    </location>
</feature>
<reference evidence="3 4" key="1">
    <citation type="journal article" date="2019" name="Int. J. Syst. Evol. Microbiol.">
        <title>The Global Catalogue of Microorganisms (GCM) 10K type strain sequencing project: providing services to taxonomists for standard genome sequencing and annotation.</title>
        <authorList>
            <consortium name="The Broad Institute Genomics Platform"/>
            <consortium name="The Broad Institute Genome Sequencing Center for Infectious Disease"/>
            <person name="Wu L."/>
            <person name="Ma J."/>
        </authorList>
    </citation>
    <scope>NUCLEOTIDE SEQUENCE [LARGE SCALE GENOMIC DNA]</scope>
    <source>
        <strain evidence="3 4">JCM 15933</strain>
    </source>
</reference>
<dbReference type="PANTHER" id="PTHR10587:SF137">
    <property type="entry name" value="4-DEOXY-4-FORMAMIDO-L-ARABINOSE-PHOSPHOUNDECAPRENOL DEFORMYLASE ARND-RELATED"/>
    <property type="match status" value="1"/>
</dbReference>
<accession>A0ABN2BFM0</accession>
<dbReference type="SUPFAM" id="SSF88713">
    <property type="entry name" value="Glycoside hydrolase/deacetylase"/>
    <property type="match status" value="1"/>
</dbReference>
<dbReference type="EMBL" id="BAAAQD010000015">
    <property type="protein sequence ID" value="GAA1538687.1"/>
    <property type="molecule type" value="Genomic_DNA"/>
</dbReference>
<dbReference type="Pfam" id="PF01522">
    <property type="entry name" value="Polysacc_deac_1"/>
    <property type="match status" value="1"/>
</dbReference>
<evidence type="ECO:0000313" key="3">
    <source>
        <dbReference type="EMBL" id="GAA1538687.1"/>
    </source>
</evidence>
<dbReference type="Proteomes" id="UP001501470">
    <property type="component" value="Unassembled WGS sequence"/>
</dbReference>
<dbReference type="PANTHER" id="PTHR10587">
    <property type="entry name" value="GLYCOSYL TRANSFERASE-RELATED"/>
    <property type="match status" value="1"/>
</dbReference>
<proteinExistence type="predicted"/>
<name>A0ABN2BFM0_9ACTN</name>
<dbReference type="CDD" id="cd10917">
    <property type="entry name" value="CE4_NodB_like_6s_7s"/>
    <property type="match status" value="1"/>
</dbReference>
<dbReference type="InterPro" id="IPR011330">
    <property type="entry name" value="Glyco_hydro/deAcase_b/a-brl"/>
</dbReference>
<organism evidence="3 4">
    <name type="scientific">Dactylosporangium maewongense</name>
    <dbReference type="NCBI Taxonomy" id="634393"/>
    <lineage>
        <taxon>Bacteria</taxon>
        <taxon>Bacillati</taxon>
        <taxon>Actinomycetota</taxon>
        <taxon>Actinomycetes</taxon>
        <taxon>Micromonosporales</taxon>
        <taxon>Micromonosporaceae</taxon>
        <taxon>Dactylosporangium</taxon>
    </lineage>
</organism>
<dbReference type="Gene3D" id="3.20.20.370">
    <property type="entry name" value="Glycoside hydrolase/deacetylase"/>
    <property type="match status" value="1"/>
</dbReference>
<protein>
    <recommendedName>
        <fullName evidence="2">NodB homology domain-containing protein</fullName>
    </recommendedName>
</protein>
<comment type="caution">
    <text evidence="3">The sequence shown here is derived from an EMBL/GenBank/DDBJ whole genome shotgun (WGS) entry which is preliminary data.</text>
</comment>
<gene>
    <name evidence="3" type="ORF">GCM10009827_067330</name>
</gene>
<dbReference type="InterPro" id="IPR050248">
    <property type="entry name" value="Polysacc_deacetylase_ArnD"/>
</dbReference>